<dbReference type="Gene3D" id="3.40.50.150">
    <property type="entry name" value="Vaccinia Virus protein VP39"/>
    <property type="match status" value="1"/>
</dbReference>
<sequence>MSDLTYTDFLADLGVGGAHPGSLRLTKNIINTLDITDTSTVLDVGCGTGQSAYYIANRYGCQTYALDKNSTMIQKAKSRLMNNQSLPLTFLQGNAEILPFSDNTFDFIFSESVTSFTNYELSLNEYARVLKPSGTLILVEMTKRQHLSEQEIAEIKDFYGMTTIFAEEEWRDNLTKVGFTTINTEDIPLTNEPTQMEFNYSEDLTTEHFDVMNKHHFLTEKYVTKLSAKVYYCKFS</sequence>
<name>A0A841Q5S1_9BACI</name>
<dbReference type="GO" id="GO:0008757">
    <property type="term" value="F:S-adenosylmethionine-dependent methyltransferase activity"/>
    <property type="evidence" value="ECO:0007669"/>
    <property type="project" value="InterPro"/>
</dbReference>
<dbReference type="PANTHER" id="PTHR44068:SF11">
    <property type="entry name" value="GERANYL DIPHOSPHATE 2-C-METHYLTRANSFERASE"/>
    <property type="match status" value="1"/>
</dbReference>
<dbReference type="InterPro" id="IPR013216">
    <property type="entry name" value="Methyltransf_11"/>
</dbReference>
<keyword evidence="3" id="KW-0830">Ubiquinone</keyword>
<dbReference type="InterPro" id="IPR029063">
    <property type="entry name" value="SAM-dependent_MTases_sf"/>
</dbReference>
<evidence type="ECO:0000256" key="1">
    <source>
        <dbReference type="ARBA" id="ARBA00022679"/>
    </source>
</evidence>
<dbReference type="InterPro" id="IPR050447">
    <property type="entry name" value="Erg6_SMT_methyltransf"/>
</dbReference>
<dbReference type="GO" id="GO:0032259">
    <property type="term" value="P:methylation"/>
    <property type="evidence" value="ECO:0007669"/>
    <property type="project" value="UniProtKB-KW"/>
</dbReference>
<dbReference type="Pfam" id="PF08241">
    <property type="entry name" value="Methyltransf_11"/>
    <property type="match status" value="1"/>
</dbReference>
<evidence type="ECO:0000259" key="2">
    <source>
        <dbReference type="Pfam" id="PF08241"/>
    </source>
</evidence>
<dbReference type="CDD" id="cd02440">
    <property type="entry name" value="AdoMet_MTases"/>
    <property type="match status" value="1"/>
</dbReference>
<dbReference type="RefSeq" id="WP_174496694.1">
    <property type="nucleotide sequence ID" value="NZ_CADDWK010000008.1"/>
</dbReference>
<dbReference type="AlphaFoldDB" id="A0A841Q5S1"/>
<dbReference type="PANTHER" id="PTHR44068">
    <property type="entry name" value="ZGC:194242"/>
    <property type="match status" value="1"/>
</dbReference>
<feature type="domain" description="Methyltransferase type 11" evidence="2">
    <location>
        <begin position="42"/>
        <end position="138"/>
    </location>
</feature>
<proteinExistence type="predicted"/>
<protein>
    <submittedName>
        <fullName evidence="3">Ubiquinone/menaquinone biosynthesis C-methylase UbiE</fullName>
    </submittedName>
</protein>
<keyword evidence="3" id="KW-0489">Methyltransferase</keyword>
<keyword evidence="1" id="KW-0808">Transferase</keyword>
<keyword evidence="4" id="KW-1185">Reference proteome</keyword>
<dbReference type="SUPFAM" id="SSF53335">
    <property type="entry name" value="S-adenosyl-L-methionine-dependent methyltransferases"/>
    <property type="match status" value="1"/>
</dbReference>
<organism evidence="3 4">
    <name type="scientific">Salirhabdus euzebyi</name>
    <dbReference type="NCBI Taxonomy" id="394506"/>
    <lineage>
        <taxon>Bacteria</taxon>
        <taxon>Bacillati</taxon>
        <taxon>Bacillota</taxon>
        <taxon>Bacilli</taxon>
        <taxon>Bacillales</taxon>
        <taxon>Bacillaceae</taxon>
        <taxon>Salirhabdus</taxon>
    </lineage>
</organism>
<reference evidence="3 4" key="1">
    <citation type="submission" date="2020-08" db="EMBL/GenBank/DDBJ databases">
        <title>Genomic Encyclopedia of Type Strains, Phase IV (KMG-IV): sequencing the most valuable type-strain genomes for metagenomic binning, comparative biology and taxonomic classification.</title>
        <authorList>
            <person name="Goeker M."/>
        </authorList>
    </citation>
    <scope>NUCLEOTIDE SEQUENCE [LARGE SCALE GENOMIC DNA]</scope>
    <source>
        <strain evidence="3 4">DSM 19612</strain>
    </source>
</reference>
<gene>
    <name evidence="3" type="ORF">HNQ94_002207</name>
</gene>
<dbReference type="EMBL" id="JACHGH010000006">
    <property type="protein sequence ID" value="MBB6453756.1"/>
    <property type="molecule type" value="Genomic_DNA"/>
</dbReference>
<evidence type="ECO:0000313" key="4">
    <source>
        <dbReference type="Proteomes" id="UP000581688"/>
    </source>
</evidence>
<evidence type="ECO:0000313" key="3">
    <source>
        <dbReference type="EMBL" id="MBB6453756.1"/>
    </source>
</evidence>
<accession>A0A841Q5S1</accession>
<dbReference type="Proteomes" id="UP000581688">
    <property type="component" value="Unassembled WGS sequence"/>
</dbReference>
<comment type="caution">
    <text evidence="3">The sequence shown here is derived from an EMBL/GenBank/DDBJ whole genome shotgun (WGS) entry which is preliminary data.</text>
</comment>